<dbReference type="Gene3D" id="2.170.130.10">
    <property type="entry name" value="TonB-dependent receptor, plug domain"/>
    <property type="match status" value="1"/>
</dbReference>
<dbReference type="Proteomes" id="UP000198393">
    <property type="component" value="Unassembled WGS sequence"/>
</dbReference>
<dbReference type="SUPFAM" id="SSF49464">
    <property type="entry name" value="Carboxypeptidase regulatory domain-like"/>
    <property type="match status" value="1"/>
</dbReference>
<keyword evidence="8" id="KW-1185">Reference proteome</keyword>
<evidence type="ECO:0000313" key="8">
    <source>
        <dbReference type="Proteomes" id="UP000198393"/>
    </source>
</evidence>
<dbReference type="Gene3D" id="2.60.40.1120">
    <property type="entry name" value="Carboxypeptidase-like, regulatory domain"/>
    <property type="match status" value="1"/>
</dbReference>
<keyword evidence="4" id="KW-0798">TonB box</keyword>
<organism evidence="7 8">
    <name type="scientific">Ekhidna lutea</name>
    <dbReference type="NCBI Taxonomy" id="447679"/>
    <lineage>
        <taxon>Bacteria</taxon>
        <taxon>Pseudomonadati</taxon>
        <taxon>Bacteroidota</taxon>
        <taxon>Cytophagia</taxon>
        <taxon>Cytophagales</taxon>
        <taxon>Reichenbachiellaceae</taxon>
        <taxon>Ekhidna</taxon>
    </lineage>
</organism>
<name>A0A239F987_EKHLU</name>
<comment type="similarity">
    <text evidence="4">Belongs to the TonB-dependent receptor family.</text>
</comment>
<evidence type="ECO:0000256" key="1">
    <source>
        <dbReference type="ARBA" id="ARBA00004442"/>
    </source>
</evidence>
<feature type="domain" description="TonB-dependent receptor plug" evidence="6">
    <location>
        <begin position="144"/>
        <end position="243"/>
    </location>
</feature>
<dbReference type="AlphaFoldDB" id="A0A239F987"/>
<evidence type="ECO:0000256" key="2">
    <source>
        <dbReference type="ARBA" id="ARBA00023136"/>
    </source>
</evidence>
<accession>A0A239F987</accession>
<keyword evidence="2 4" id="KW-0472">Membrane</keyword>
<dbReference type="InterPro" id="IPR008969">
    <property type="entry name" value="CarboxyPept-like_regulatory"/>
</dbReference>
<dbReference type="SUPFAM" id="SSF56935">
    <property type="entry name" value="Porins"/>
    <property type="match status" value="1"/>
</dbReference>
<dbReference type="Pfam" id="PF13715">
    <property type="entry name" value="CarbopepD_reg_2"/>
    <property type="match status" value="1"/>
</dbReference>
<proteinExistence type="inferred from homology"/>
<feature type="domain" description="TonB-dependent receptor-like beta-barrel" evidence="5">
    <location>
        <begin position="536"/>
        <end position="933"/>
    </location>
</feature>
<evidence type="ECO:0000259" key="5">
    <source>
        <dbReference type="Pfam" id="PF00593"/>
    </source>
</evidence>
<reference evidence="7 8" key="1">
    <citation type="submission" date="2017-06" db="EMBL/GenBank/DDBJ databases">
        <authorList>
            <person name="Kim H.J."/>
            <person name="Triplett B.A."/>
        </authorList>
    </citation>
    <scope>NUCLEOTIDE SEQUENCE [LARGE SCALE GENOMIC DNA]</scope>
    <source>
        <strain evidence="7 8">DSM 19307</strain>
    </source>
</reference>
<dbReference type="Pfam" id="PF00593">
    <property type="entry name" value="TonB_dep_Rec_b-barrel"/>
    <property type="match status" value="1"/>
</dbReference>
<sequence length="970" mass="108125">MRSPGLLYILIEKFLRFMRYILLAFLLISINAFGQKGIIRGTVIEDANGEPLFGVTVQIKGTTNGAITDFDGKFEIQTTPGKYDLQASFVSFQTVTISGLEVSADETTLIDQISLKEDVELLDEVVVTAEVIKTTEAAMITVKRKSANLIDGISAASFRKIGDSDAASAAKRITGVSIEGGKYVYVRGLGDRYTKTLLNGMEIPGLDPDRNTLQMDIFPTNVLSNIVVAKTFTADLPADFTGGLVNIETQDVPDIKTTTAQVGFGFNPRMHFNSDFLTYNGGKTDWLGFDDGTRKLHISDAQVTDVQNAYILNPSSEKGMTYKRQLDSFNKQLGASQKSNFMNYNLGFSTGNQKEIGLGTLGYNLAFTYRSTSEFYDDALFSRYLIDQNESELVLAEEQIGSYSVSNVLLGGMAGFALKRDNSKYRFNILKLQNGESKTGFFNSETTEAIGTDVNGIQSNLEYSQKSMTNLLLSGEYFLDKWILNWRVSPTISSIDDPDIRFTKYEVLPNDGGFEIGTGNSGLPQRIWRELNETNLSNRLDAKREYEISGRDASIKFGVGATFKKRDFIIRQFDLDVNQNDFDGSFDELMEDENLWPNEDANFHVAQYVGGNVNQFDASTSNYSIYASNEFAPLENLKAIVGLRAEAYSQFYTGQNQSGVVLNNEEVINELNLFPTGNFTYSLSQNQNVRFAYTKTIARYSFKEASFIEYYDPLTGRTFLGSLSPIEDNQGNQIWDGDIRSTLINNFDLRWERFSDRGQIFSISGFYKQFNDPIEVVQISGADNNFQPQNVGDATVYGAELEVRQNLGIVSPALSDFFLSGNTTLSVSEITMTDQEFEARQRSARAGENISRERELQGQAPFIINTGLSYDGVSNGLEVGLYYNVQGPTLTYTGGVNGIPDVYSVPFSSVNLSANKTFGQNEKMRLTLKVNNLLNDKREWEYQSFGAEDRPFEARSLGTTVNVGFRYSFN</sequence>
<dbReference type="EMBL" id="FZPD01000001">
    <property type="protein sequence ID" value="SNS53456.1"/>
    <property type="molecule type" value="Genomic_DNA"/>
</dbReference>
<dbReference type="GO" id="GO:0009279">
    <property type="term" value="C:cell outer membrane"/>
    <property type="evidence" value="ECO:0007669"/>
    <property type="project" value="UniProtKB-SubCell"/>
</dbReference>
<gene>
    <name evidence="7" type="ORF">SAMN05421640_0560</name>
</gene>
<dbReference type="Gene3D" id="2.40.170.20">
    <property type="entry name" value="TonB-dependent receptor, beta-barrel domain"/>
    <property type="match status" value="1"/>
</dbReference>
<dbReference type="InterPro" id="IPR000531">
    <property type="entry name" value="Beta-barrel_TonB"/>
</dbReference>
<dbReference type="Pfam" id="PF07715">
    <property type="entry name" value="Plug"/>
    <property type="match status" value="1"/>
</dbReference>
<dbReference type="PANTHER" id="PTHR40980">
    <property type="entry name" value="PLUG DOMAIN-CONTAINING PROTEIN"/>
    <property type="match status" value="1"/>
</dbReference>
<evidence type="ECO:0000313" key="7">
    <source>
        <dbReference type="EMBL" id="SNS53456.1"/>
    </source>
</evidence>
<evidence type="ECO:0000259" key="6">
    <source>
        <dbReference type="Pfam" id="PF07715"/>
    </source>
</evidence>
<dbReference type="InterPro" id="IPR037066">
    <property type="entry name" value="Plug_dom_sf"/>
</dbReference>
<dbReference type="InterPro" id="IPR012910">
    <property type="entry name" value="Plug_dom"/>
</dbReference>
<protein>
    <submittedName>
        <fullName evidence="7">TonB-dependent receptor</fullName>
    </submittedName>
</protein>
<keyword evidence="3" id="KW-0998">Cell outer membrane</keyword>
<keyword evidence="7" id="KW-0675">Receptor</keyword>
<dbReference type="InterPro" id="IPR036942">
    <property type="entry name" value="Beta-barrel_TonB_sf"/>
</dbReference>
<dbReference type="PANTHER" id="PTHR40980:SF4">
    <property type="entry name" value="TONB-DEPENDENT RECEPTOR-LIKE BETA-BARREL DOMAIN-CONTAINING PROTEIN"/>
    <property type="match status" value="1"/>
</dbReference>
<evidence type="ECO:0000256" key="4">
    <source>
        <dbReference type="RuleBase" id="RU003357"/>
    </source>
</evidence>
<evidence type="ECO:0000256" key="3">
    <source>
        <dbReference type="ARBA" id="ARBA00023237"/>
    </source>
</evidence>
<comment type="subcellular location">
    <subcellularLocation>
        <location evidence="1 4">Cell outer membrane</location>
    </subcellularLocation>
</comment>